<dbReference type="AlphaFoldDB" id="A0A1C3ESK3"/>
<dbReference type="HAMAP" id="MF_00502">
    <property type="entry name" value="Ribosomal_bL31_2"/>
    <property type="match status" value="1"/>
</dbReference>
<evidence type="ECO:0000256" key="4">
    <source>
        <dbReference type="ARBA" id="ARBA00023274"/>
    </source>
</evidence>
<dbReference type="GO" id="GO:0005840">
    <property type="term" value="C:ribosome"/>
    <property type="evidence" value="ECO:0007669"/>
    <property type="project" value="UniProtKB-KW"/>
</dbReference>
<gene>
    <name evidence="5" type="primary">rpmE2</name>
    <name evidence="6" type="ORF">A8L45_00685</name>
</gene>
<evidence type="ECO:0000313" key="7">
    <source>
        <dbReference type="Proteomes" id="UP000094936"/>
    </source>
</evidence>
<reference evidence="6 7" key="1">
    <citation type="submission" date="2016-05" db="EMBL/GenBank/DDBJ databases">
        <title>Genomic Taxonomy of the Vibrionaceae.</title>
        <authorList>
            <person name="Gomez-Gil B."/>
            <person name="Enciso-Ibarra J."/>
        </authorList>
    </citation>
    <scope>NUCLEOTIDE SEQUENCE [LARGE SCALE GENOMIC DNA]</scope>
    <source>
        <strain evidence="6 7">CAIM 1920</strain>
    </source>
</reference>
<evidence type="ECO:0000313" key="6">
    <source>
        <dbReference type="EMBL" id="ODA36153.1"/>
    </source>
</evidence>
<dbReference type="PRINTS" id="PR01249">
    <property type="entry name" value="RIBOSOMALL31"/>
</dbReference>
<dbReference type="Gene3D" id="4.10.830.30">
    <property type="entry name" value="Ribosomal protein L31"/>
    <property type="match status" value="1"/>
</dbReference>
<name>A0A1C3ESK3_9GAMM</name>
<dbReference type="InterPro" id="IPR002150">
    <property type="entry name" value="Ribosomal_bL31"/>
</dbReference>
<dbReference type="GO" id="GO:0006412">
    <property type="term" value="P:translation"/>
    <property type="evidence" value="ECO:0007669"/>
    <property type="project" value="UniProtKB-UniRule"/>
</dbReference>
<accession>A0A1C3ESK3</accession>
<dbReference type="InterPro" id="IPR027493">
    <property type="entry name" value="Ribosomal_bL31_B"/>
</dbReference>
<comment type="subunit">
    <text evidence="2 5">Part of the 50S ribosomal subunit.</text>
</comment>
<dbReference type="NCBIfam" id="NF002462">
    <property type="entry name" value="PRK01678.1"/>
    <property type="match status" value="1"/>
</dbReference>
<organism evidence="6 7">
    <name type="scientific">Veronia pacifica</name>
    <dbReference type="NCBI Taxonomy" id="1080227"/>
    <lineage>
        <taxon>Bacteria</taxon>
        <taxon>Pseudomonadati</taxon>
        <taxon>Pseudomonadota</taxon>
        <taxon>Gammaproteobacteria</taxon>
        <taxon>Vibrionales</taxon>
        <taxon>Vibrionaceae</taxon>
        <taxon>Veronia</taxon>
    </lineage>
</organism>
<dbReference type="PANTHER" id="PTHR33280:SF1">
    <property type="entry name" value="LARGE RIBOSOMAL SUBUNIT PROTEIN BL31C"/>
    <property type="match status" value="1"/>
</dbReference>
<dbReference type="GO" id="GO:0003735">
    <property type="term" value="F:structural constituent of ribosome"/>
    <property type="evidence" value="ECO:0007669"/>
    <property type="project" value="InterPro"/>
</dbReference>
<dbReference type="GO" id="GO:1990904">
    <property type="term" value="C:ribonucleoprotein complex"/>
    <property type="evidence" value="ECO:0007669"/>
    <property type="project" value="UniProtKB-KW"/>
</dbReference>
<evidence type="ECO:0000256" key="5">
    <source>
        <dbReference type="HAMAP-Rule" id="MF_00502"/>
    </source>
</evidence>
<evidence type="ECO:0000256" key="3">
    <source>
        <dbReference type="ARBA" id="ARBA00022980"/>
    </source>
</evidence>
<sequence>MKQGIHPKYRKVAFHDTGADKYIVVGSTIETSRTVEIDGETYPYVTLDVSSFSHPFYTGTQRVARQDGRVARFAKRFGNAGLKAGK</sequence>
<keyword evidence="3 5" id="KW-0689">Ribosomal protein</keyword>
<dbReference type="STRING" id="1080227.A8L45_00685"/>
<evidence type="ECO:0000256" key="2">
    <source>
        <dbReference type="ARBA" id="ARBA00011838"/>
    </source>
</evidence>
<evidence type="ECO:0000256" key="1">
    <source>
        <dbReference type="ARBA" id="ARBA00008196"/>
    </source>
</evidence>
<dbReference type="RefSeq" id="WP_068898164.1">
    <property type="nucleotide sequence ID" value="NZ_JBHUIF010000002.1"/>
</dbReference>
<proteinExistence type="inferred from homology"/>
<dbReference type="OrthoDB" id="9803251at2"/>
<dbReference type="InterPro" id="IPR034704">
    <property type="entry name" value="Ribosomal_bL28/bL31-like_sf"/>
</dbReference>
<dbReference type="NCBIfam" id="TIGR00105">
    <property type="entry name" value="L31"/>
    <property type="match status" value="1"/>
</dbReference>
<keyword evidence="4 5" id="KW-0687">Ribonucleoprotein</keyword>
<dbReference type="Proteomes" id="UP000094936">
    <property type="component" value="Unassembled WGS sequence"/>
</dbReference>
<comment type="similarity">
    <text evidence="1 5">Belongs to the bacterial ribosomal protein bL31 family. Type B subfamily.</text>
</comment>
<dbReference type="PROSITE" id="PS01143">
    <property type="entry name" value="RIBOSOMAL_L31"/>
    <property type="match status" value="1"/>
</dbReference>
<keyword evidence="7" id="KW-1185">Reference proteome</keyword>
<protein>
    <recommendedName>
        <fullName evidence="5">Large ribosomal subunit protein bL31B</fullName>
    </recommendedName>
</protein>
<dbReference type="PANTHER" id="PTHR33280">
    <property type="entry name" value="50S RIBOSOMAL PROTEIN L31, CHLOROPLASTIC"/>
    <property type="match status" value="1"/>
</dbReference>
<dbReference type="Pfam" id="PF01197">
    <property type="entry name" value="Ribosomal_L31"/>
    <property type="match status" value="1"/>
</dbReference>
<comment type="caution">
    <text evidence="6">The sequence shown here is derived from an EMBL/GenBank/DDBJ whole genome shotgun (WGS) entry which is preliminary data.</text>
</comment>
<dbReference type="SUPFAM" id="SSF143800">
    <property type="entry name" value="L28p-like"/>
    <property type="match status" value="1"/>
</dbReference>
<dbReference type="EMBL" id="LYBM01000001">
    <property type="protein sequence ID" value="ODA36153.1"/>
    <property type="molecule type" value="Genomic_DNA"/>
</dbReference>
<dbReference type="InterPro" id="IPR042105">
    <property type="entry name" value="Ribosomal_bL31_sf"/>
</dbReference>